<dbReference type="RefSeq" id="WP_077542939.1">
    <property type="nucleotide sequence ID" value="NZ_MLHN01000019.1"/>
</dbReference>
<feature type="compositionally biased region" description="Basic and acidic residues" evidence="1">
    <location>
        <begin position="42"/>
        <end position="52"/>
    </location>
</feature>
<sequence length="215" mass="24213">MNNLIRIFLLLLAFVTTTVMAVPAHHTPKQRVQQSKKLPVKNVEKKAKDKKVASKKTVQKKSTLKSEKNTVKKQTIANKKSTKSQGQKTAQKEIKKSNKNNKTQQSVVEKDTKNEVSKSMPLSQAKKNVIAPKCQDSQVMKVLSDAFKQQGKATGTPMTVKQTSQTRETQYYPQQGIRSCYALVETNGKKYQTNYSVILNENGFFVQVENAQAMF</sequence>
<accession>A0A1V3J1S9</accession>
<keyword evidence="2" id="KW-0732">Signal</keyword>
<comment type="caution">
    <text evidence="3">The sequence shown here is derived from an EMBL/GenBank/DDBJ whole genome shotgun (WGS) entry which is preliminary data.</text>
</comment>
<feature type="compositionally biased region" description="Basic residues" evidence="1">
    <location>
        <begin position="53"/>
        <end position="63"/>
    </location>
</feature>
<name>A0A1V3J1S9_9PAST</name>
<keyword evidence="4" id="KW-1185">Reference proteome</keyword>
<evidence type="ECO:0000313" key="4">
    <source>
        <dbReference type="Proteomes" id="UP000188481"/>
    </source>
</evidence>
<evidence type="ECO:0000313" key="3">
    <source>
        <dbReference type="EMBL" id="OOF48994.1"/>
    </source>
</evidence>
<dbReference type="AlphaFoldDB" id="A0A1V3J1S9"/>
<proteinExistence type="predicted"/>
<reference evidence="3 4" key="1">
    <citation type="submission" date="2016-10" db="EMBL/GenBank/DDBJ databases">
        <title>Rodentibacter gen. nov. and new species.</title>
        <authorList>
            <person name="Christensen H."/>
        </authorList>
    </citation>
    <scope>NUCLEOTIDE SEQUENCE [LARGE SCALE GENOMIC DNA]</scope>
    <source>
        <strain evidence="4">ppn416</strain>
    </source>
</reference>
<feature type="signal peptide" evidence="2">
    <location>
        <begin position="1"/>
        <end position="21"/>
    </location>
</feature>
<evidence type="ECO:0000256" key="1">
    <source>
        <dbReference type="SAM" id="MobiDB-lite"/>
    </source>
</evidence>
<feature type="compositionally biased region" description="Polar residues" evidence="1">
    <location>
        <begin position="72"/>
        <end position="89"/>
    </location>
</feature>
<organism evidence="3 4">
    <name type="scientific">Rodentibacter genomosp. 1</name>
    <dbReference type="NCBI Taxonomy" id="1908264"/>
    <lineage>
        <taxon>Bacteria</taxon>
        <taxon>Pseudomonadati</taxon>
        <taxon>Pseudomonadota</taxon>
        <taxon>Gammaproteobacteria</taxon>
        <taxon>Pasteurellales</taxon>
        <taxon>Pasteurellaceae</taxon>
        <taxon>Rodentibacter</taxon>
    </lineage>
</organism>
<evidence type="ECO:0000256" key="2">
    <source>
        <dbReference type="SAM" id="SignalP"/>
    </source>
</evidence>
<dbReference type="Proteomes" id="UP000188481">
    <property type="component" value="Unassembled WGS sequence"/>
</dbReference>
<dbReference type="EMBL" id="MLHN01000019">
    <property type="protein sequence ID" value="OOF48994.1"/>
    <property type="molecule type" value="Genomic_DNA"/>
</dbReference>
<feature type="chain" id="PRO_5013342027" evidence="2">
    <location>
        <begin position="22"/>
        <end position="215"/>
    </location>
</feature>
<protein>
    <submittedName>
        <fullName evidence="3">Uncharacterized protein</fullName>
    </submittedName>
</protein>
<gene>
    <name evidence="3" type="ORF">BKK54_09880</name>
</gene>
<dbReference type="STRING" id="1908264.BKK54_09880"/>
<feature type="region of interest" description="Disordered" evidence="1">
    <location>
        <begin position="42"/>
        <end position="123"/>
    </location>
</feature>